<keyword evidence="7 12" id="KW-0573">Peptidoglycan synthesis</keyword>
<feature type="transmembrane region" description="Helical" evidence="12">
    <location>
        <begin position="288"/>
        <end position="313"/>
    </location>
</feature>
<feature type="binding site" evidence="14">
    <location>
        <position position="265"/>
    </location>
    <ligand>
        <name>Mg(2+)</name>
        <dbReference type="ChEBI" id="CHEBI:18420"/>
    </ligand>
</feature>
<feature type="transmembrane region" description="Helical" evidence="12">
    <location>
        <begin position="261"/>
        <end position="282"/>
    </location>
</feature>
<keyword evidence="8 12" id="KW-1133">Transmembrane helix</keyword>
<keyword evidence="5 12" id="KW-0812">Transmembrane</keyword>
<evidence type="ECO:0000256" key="10">
    <source>
        <dbReference type="ARBA" id="ARBA00023306"/>
    </source>
</evidence>
<dbReference type="GO" id="GO:0009252">
    <property type="term" value="P:peptidoglycan biosynthetic process"/>
    <property type="evidence" value="ECO:0007669"/>
    <property type="project" value="UniProtKB-UniRule"/>
</dbReference>
<evidence type="ECO:0000256" key="2">
    <source>
        <dbReference type="ARBA" id="ARBA00005583"/>
    </source>
</evidence>
<keyword evidence="10 12" id="KW-0131">Cell cycle</keyword>
<evidence type="ECO:0000256" key="4">
    <source>
        <dbReference type="ARBA" id="ARBA00022679"/>
    </source>
</evidence>
<comment type="cofactor">
    <cofactor evidence="12 14">
        <name>Mg(2+)</name>
        <dbReference type="ChEBI" id="CHEBI:18420"/>
    </cofactor>
</comment>
<dbReference type="Pfam" id="PF00953">
    <property type="entry name" value="Glycos_transf_4"/>
    <property type="match status" value="1"/>
</dbReference>
<organism evidence="15 16">
    <name type="scientific">Candidatus Pantoea edessiphila</name>
    <dbReference type="NCBI Taxonomy" id="2044610"/>
    <lineage>
        <taxon>Bacteria</taxon>
        <taxon>Pseudomonadati</taxon>
        <taxon>Pseudomonadota</taxon>
        <taxon>Gammaproteobacteria</taxon>
        <taxon>Enterobacterales</taxon>
        <taxon>Erwiniaceae</taxon>
        <taxon>Pantoea</taxon>
    </lineage>
</organism>
<keyword evidence="9 12" id="KW-0472">Membrane</keyword>
<evidence type="ECO:0000256" key="8">
    <source>
        <dbReference type="ARBA" id="ARBA00022989"/>
    </source>
</evidence>
<dbReference type="GO" id="GO:0071555">
    <property type="term" value="P:cell wall organization"/>
    <property type="evidence" value="ECO:0007669"/>
    <property type="project" value="UniProtKB-KW"/>
</dbReference>
<accession>A0A2P5SW79</accession>
<dbReference type="PANTHER" id="PTHR22926">
    <property type="entry name" value="PHOSPHO-N-ACETYLMURAMOYL-PENTAPEPTIDE-TRANSFERASE"/>
    <property type="match status" value="1"/>
</dbReference>
<feature type="transmembrane region" description="Helical" evidence="12">
    <location>
        <begin position="198"/>
        <end position="222"/>
    </location>
</feature>
<dbReference type="EC" id="2.7.8.13" evidence="12 13"/>
<dbReference type="GO" id="GO:0046872">
    <property type="term" value="F:metal ion binding"/>
    <property type="evidence" value="ECO:0007669"/>
    <property type="project" value="UniProtKB-KW"/>
</dbReference>
<feature type="transmembrane region" description="Helical" evidence="12">
    <location>
        <begin position="334"/>
        <end position="355"/>
    </location>
</feature>
<dbReference type="GO" id="GO:0051301">
    <property type="term" value="P:cell division"/>
    <property type="evidence" value="ECO:0007669"/>
    <property type="project" value="UniProtKB-KW"/>
</dbReference>
<dbReference type="PROSITE" id="PS01347">
    <property type="entry name" value="MRAY_1"/>
    <property type="match status" value="1"/>
</dbReference>
<evidence type="ECO:0000256" key="12">
    <source>
        <dbReference type="HAMAP-Rule" id="MF_00038"/>
    </source>
</evidence>
<comment type="function">
    <text evidence="12">Catalyzes the initial step of the lipid cycle reactions in the biosynthesis of the cell wall peptidoglycan: transfers peptidoglycan precursor phospho-MurNAc-pentapeptide from UDP-MurNAc-pentapeptide onto the lipid carrier undecaprenyl phosphate, yielding undecaprenyl-pyrophosphoryl-MurNAc-pentapeptide, known as lipid I.</text>
</comment>
<feature type="transmembrane region" description="Helical" evidence="12">
    <location>
        <begin position="132"/>
        <end position="150"/>
    </location>
</feature>
<evidence type="ECO:0000256" key="14">
    <source>
        <dbReference type="PIRSR" id="PIRSR600715-1"/>
    </source>
</evidence>
<keyword evidence="4 12" id="KW-0808">Transferase</keyword>
<feature type="binding site" evidence="14">
    <location>
        <position position="190"/>
    </location>
    <ligand>
        <name>Mg(2+)</name>
        <dbReference type="ChEBI" id="CHEBI:18420"/>
    </ligand>
</feature>
<evidence type="ECO:0000256" key="1">
    <source>
        <dbReference type="ARBA" id="ARBA00004141"/>
    </source>
</evidence>
<keyword evidence="16" id="KW-1185">Reference proteome</keyword>
<dbReference type="InterPro" id="IPR018480">
    <property type="entry name" value="PNAcMuramoyl-5peptid_Trfase_CS"/>
</dbReference>
<dbReference type="InterPro" id="IPR003524">
    <property type="entry name" value="PNAcMuramoyl-5peptid_Trfase"/>
</dbReference>
<name>A0A2P5SW79_9GAMM</name>
<dbReference type="NCBIfam" id="TIGR00445">
    <property type="entry name" value="mraY"/>
    <property type="match status" value="1"/>
</dbReference>
<dbReference type="GO" id="GO:0008963">
    <property type="term" value="F:phospho-N-acetylmuramoyl-pentapeptide-transferase activity"/>
    <property type="evidence" value="ECO:0007669"/>
    <property type="project" value="UniProtKB-UniRule"/>
</dbReference>
<dbReference type="GO" id="GO:0051992">
    <property type="term" value="F:UDP-N-acetylmuramoyl-L-alanyl-D-glutamyl-meso-2,6-diaminopimelyl-D-alanyl-D-alanine:undecaprenyl-phosphate transferase activity"/>
    <property type="evidence" value="ECO:0007669"/>
    <property type="project" value="RHEA"/>
</dbReference>
<dbReference type="GO" id="GO:0005886">
    <property type="term" value="C:plasma membrane"/>
    <property type="evidence" value="ECO:0007669"/>
    <property type="project" value="UniProtKB-SubCell"/>
</dbReference>
<dbReference type="InterPro" id="IPR000715">
    <property type="entry name" value="Glycosyl_transferase_4"/>
</dbReference>
<dbReference type="AlphaFoldDB" id="A0A2P5SW79"/>
<feature type="transmembrane region" description="Helical" evidence="12">
    <location>
        <begin position="170"/>
        <end position="191"/>
    </location>
</feature>
<feature type="transmembrane region" description="Helical" evidence="12">
    <location>
        <begin position="237"/>
        <end position="254"/>
    </location>
</feature>
<keyword evidence="12 14" id="KW-0479">Metal-binding</keyword>
<evidence type="ECO:0000313" key="16">
    <source>
        <dbReference type="Proteomes" id="UP000296144"/>
    </source>
</evidence>
<keyword evidence="12" id="KW-1003">Cell membrane</keyword>
<comment type="subcellular location">
    <subcellularLocation>
        <location evidence="12">Cell membrane</location>
        <topology evidence="12">Multi-pass membrane protein</topology>
    </subcellularLocation>
    <subcellularLocation>
        <location evidence="1">Membrane</location>
        <topology evidence="1">Multi-pass membrane protein</topology>
    </subcellularLocation>
</comment>
<dbReference type="Proteomes" id="UP000296144">
    <property type="component" value="Unassembled WGS sequence"/>
</dbReference>
<evidence type="ECO:0000256" key="6">
    <source>
        <dbReference type="ARBA" id="ARBA00022960"/>
    </source>
</evidence>
<dbReference type="EMBL" id="PDKU01000002">
    <property type="protein sequence ID" value="PPI86597.1"/>
    <property type="molecule type" value="Genomic_DNA"/>
</dbReference>
<reference evidence="15 16" key="1">
    <citation type="journal article" date="2018" name="Genome Biol. Evol.">
        <title>Cladogenesis and Genomic Streamlining in Extracellular Endosymbionts of Tropical Stink Bugs.</title>
        <authorList>
            <person name="Otero-Bravo A."/>
            <person name="Goffredi S."/>
            <person name="Sabree Z.L."/>
        </authorList>
    </citation>
    <scope>NUCLEOTIDE SEQUENCE [LARGE SCALE GENOMIC DNA]</scope>
    <source>
        <strain evidence="15 16">SoEL</strain>
    </source>
</reference>
<dbReference type="HAMAP" id="MF_00038">
    <property type="entry name" value="MraY"/>
    <property type="match status" value="1"/>
</dbReference>
<dbReference type="CDD" id="cd06852">
    <property type="entry name" value="GT_MraY"/>
    <property type="match status" value="1"/>
</dbReference>
<gene>
    <name evidence="12" type="primary">mraY</name>
    <name evidence="15" type="ORF">CRV10_02015</name>
</gene>
<comment type="similarity">
    <text evidence="2 12">Belongs to the glycosyltransferase 4 family. MraY subfamily.</text>
</comment>
<sequence length="358" mass="40186">MLVLLANYFTNVYSNIFLHLIFRATSSLLTSLLISLYIGPYLINWLKKLQINQVVRNDGPESHLNKYGTPTMGGIIIIISVFISTLIWSCLSNIYIWYLLIVFIGYGIVGFIDDYYKVIYKNSTGLAAKWKYLWMSIIAIIIVVLLYLTNNNASSTQLLIPFFKNFMPQLGIIYIVLAYFVIVGTGNAVNLTDGLDGLAIVPIIFVTSGFSIVCWLTANIALAQHFYIPYIKNADEIIIFCTAIIGSGIGFLYFNIYPARIFMGDIGSLALGGALGTIAVLVHEELLLFIMGGIFVIEACSVILQVCSFKLLGFRIFLMAPIHHHYELKGWSEYRVIVTFWIISLILVLLGLIILKIR</sequence>
<keyword evidence="6 12" id="KW-0133">Cell shape</keyword>
<evidence type="ECO:0000256" key="3">
    <source>
        <dbReference type="ARBA" id="ARBA00022618"/>
    </source>
</evidence>
<comment type="caution">
    <text evidence="15">The sequence shown here is derived from an EMBL/GenBank/DDBJ whole genome shotgun (WGS) entry which is preliminary data.</text>
</comment>
<dbReference type="PROSITE" id="PS01348">
    <property type="entry name" value="MRAY_2"/>
    <property type="match status" value="1"/>
</dbReference>
<comment type="catalytic activity">
    <reaction evidence="12">
        <text>UDP-N-acetyl-alpha-D-muramoyl-L-alanyl-gamma-D-glutamyl-meso-2,6-diaminopimeloyl-D-alanyl-D-alanine + di-trans,octa-cis-undecaprenyl phosphate = di-trans,octa-cis-undecaprenyl diphospho-N-acetyl-alpha-D-muramoyl-L-alanyl-D-glutamyl-meso-2,6-diaminopimeloyl-D-alanyl-D-alanine + UMP</text>
        <dbReference type="Rhea" id="RHEA:28386"/>
        <dbReference type="ChEBI" id="CHEBI:57865"/>
        <dbReference type="ChEBI" id="CHEBI:60392"/>
        <dbReference type="ChEBI" id="CHEBI:61386"/>
        <dbReference type="ChEBI" id="CHEBI:61387"/>
        <dbReference type="EC" id="2.7.8.13"/>
    </reaction>
</comment>
<evidence type="ECO:0000256" key="9">
    <source>
        <dbReference type="ARBA" id="ARBA00023136"/>
    </source>
</evidence>
<evidence type="ECO:0000313" key="15">
    <source>
        <dbReference type="EMBL" id="PPI86597.1"/>
    </source>
</evidence>
<evidence type="ECO:0000256" key="5">
    <source>
        <dbReference type="ARBA" id="ARBA00022692"/>
    </source>
</evidence>
<dbReference type="Pfam" id="PF10555">
    <property type="entry name" value="MraY_sig1"/>
    <property type="match status" value="1"/>
</dbReference>
<proteinExistence type="inferred from homology"/>
<feature type="transmembrane region" description="Helical" evidence="12">
    <location>
        <begin position="20"/>
        <end position="46"/>
    </location>
</feature>
<comment type="pathway">
    <text evidence="12">Cell wall biogenesis; peptidoglycan biosynthesis.</text>
</comment>
<keyword evidence="3 12" id="KW-0132">Cell division</keyword>
<keyword evidence="11 12" id="KW-0961">Cell wall biogenesis/degradation</keyword>
<protein>
    <recommendedName>
        <fullName evidence="12 13">Phospho-N-acetylmuramoyl-pentapeptide-transferase</fullName>
        <ecNumber evidence="12 13">2.7.8.13</ecNumber>
    </recommendedName>
    <alternativeName>
        <fullName evidence="12">UDP-MurNAc-pentapeptide phosphotransferase</fullName>
    </alternativeName>
</protein>
<keyword evidence="12 14" id="KW-0460">Magnesium</keyword>
<dbReference type="UniPathway" id="UPA00219"/>
<dbReference type="OrthoDB" id="9805475at2"/>
<evidence type="ECO:0000256" key="13">
    <source>
        <dbReference type="NCBIfam" id="TIGR00445"/>
    </source>
</evidence>
<dbReference type="PANTHER" id="PTHR22926:SF5">
    <property type="entry name" value="PHOSPHO-N-ACETYLMURAMOYL-PENTAPEPTIDE-TRANSFERASE HOMOLOG"/>
    <property type="match status" value="1"/>
</dbReference>
<evidence type="ECO:0000256" key="7">
    <source>
        <dbReference type="ARBA" id="ARBA00022984"/>
    </source>
</evidence>
<evidence type="ECO:0000256" key="11">
    <source>
        <dbReference type="ARBA" id="ARBA00023316"/>
    </source>
</evidence>
<feature type="transmembrane region" description="Helical" evidence="12">
    <location>
        <begin position="94"/>
        <end position="112"/>
    </location>
</feature>
<feature type="transmembrane region" description="Helical" evidence="12">
    <location>
        <begin position="67"/>
        <end position="88"/>
    </location>
</feature>
<dbReference type="GO" id="GO:0008360">
    <property type="term" value="P:regulation of cell shape"/>
    <property type="evidence" value="ECO:0007669"/>
    <property type="project" value="UniProtKB-KW"/>
</dbReference>
<dbReference type="RefSeq" id="WP_136130172.1">
    <property type="nucleotide sequence ID" value="NZ_PDKU01000002.1"/>
</dbReference>